<evidence type="ECO:0000256" key="3">
    <source>
        <dbReference type="ARBA" id="ARBA00022989"/>
    </source>
</evidence>
<evidence type="ECO:0000256" key="7">
    <source>
        <dbReference type="SAM" id="MobiDB-lite"/>
    </source>
</evidence>
<dbReference type="GO" id="GO:0043190">
    <property type="term" value="C:ATP-binding cassette (ABC) transporter complex"/>
    <property type="evidence" value="ECO:0007669"/>
    <property type="project" value="InterPro"/>
</dbReference>
<evidence type="ECO:0000256" key="5">
    <source>
        <dbReference type="ARBA" id="ARBA00023251"/>
    </source>
</evidence>
<evidence type="ECO:0000256" key="1">
    <source>
        <dbReference type="ARBA" id="ARBA00004141"/>
    </source>
</evidence>
<comment type="subcellular location">
    <subcellularLocation>
        <location evidence="6">Cell membrane</location>
        <topology evidence="6">Multi-pass membrane protein</topology>
    </subcellularLocation>
    <subcellularLocation>
        <location evidence="1">Membrane</location>
        <topology evidence="1">Multi-pass membrane protein</topology>
    </subcellularLocation>
</comment>
<dbReference type="PRINTS" id="PR00164">
    <property type="entry name" value="ABC2TRNSPORT"/>
</dbReference>
<protein>
    <recommendedName>
        <fullName evidence="6">Transport permease protein</fullName>
    </recommendedName>
</protein>
<dbReference type="InterPro" id="IPR013525">
    <property type="entry name" value="ABC2_TM"/>
</dbReference>
<keyword evidence="3" id="KW-1133">Transmembrane helix</keyword>
<keyword evidence="5" id="KW-0046">Antibiotic resistance</keyword>
<comment type="similarity">
    <text evidence="6">Belongs to the ABC-2 integral membrane protein family.</text>
</comment>
<keyword evidence="6" id="KW-1003">Cell membrane</keyword>
<dbReference type="PROSITE" id="PS51012">
    <property type="entry name" value="ABC_TM2"/>
    <property type="match status" value="1"/>
</dbReference>
<evidence type="ECO:0000256" key="4">
    <source>
        <dbReference type="ARBA" id="ARBA00023136"/>
    </source>
</evidence>
<sequence length="175" mass="17790">MTALGAVAAVCISRIETFQAVPGFAMTPLLFLAGAMFPLSGLPHRLMVICLADPLTYALDPLRRAVAAHAPAAAAPASASGRQLPVAAELGITAALAATALAVAAHRFARPGQGALRWPAGDGRHPACCKGAAPAGPRTRAVGRGPPFPGATQPPERVRSHGRVNRTRPLPAPAP</sequence>
<keyword evidence="10" id="KW-1185">Reference proteome</keyword>
<dbReference type="GO" id="GO:0140359">
    <property type="term" value="F:ABC-type transporter activity"/>
    <property type="evidence" value="ECO:0007669"/>
    <property type="project" value="InterPro"/>
</dbReference>
<dbReference type="Pfam" id="PF01061">
    <property type="entry name" value="ABC2_membrane"/>
    <property type="match status" value="1"/>
</dbReference>
<dbReference type="AlphaFoldDB" id="A0A9X7PJE7"/>
<proteinExistence type="inferred from homology"/>
<organism evidence="9 10">
    <name type="scientific">Streptosporangium nondiastaticum</name>
    <dbReference type="NCBI Taxonomy" id="35764"/>
    <lineage>
        <taxon>Bacteria</taxon>
        <taxon>Bacillati</taxon>
        <taxon>Actinomycetota</taxon>
        <taxon>Actinomycetes</taxon>
        <taxon>Streptosporangiales</taxon>
        <taxon>Streptosporangiaceae</taxon>
        <taxon>Streptosporangium</taxon>
    </lineage>
</organism>
<evidence type="ECO:0000313" key="10">
    <source>
        <dbReference type="Proteomes" id="UP000242427"/>
    </source>
</evidence>
<dbReference type="Proteomes" id="UP000242427">
    <property type="component" value="Unassembled WGS sequence"/>
</dbReference>
<dbReference type="InterPro" id="IPR047817">
    <property type="entry name" value="ABC2_TM_bact-type"/>
</dbReference>
<reference evidence="9 10" key="1">
    <citation type="submission" date="2018-03" db="EMBL/GenBank/DDBJ databases">
        <title>Chitinolytic properties of Streptosporangium nondiastaticum TBG75A20.</title>
        <authorList>
            <person name="Gayathri V."/>
            <person name="Shiburaj S."/>
        </authorList>
    </citation>
    <scope>NUCLEOTIDE SEQUENCE [LARGE SCALE GENOMIC DNA]</scope>
    <source>
        <strain evidence="9 10">TBG75A20</strain>
    </source>
</reference>
<evidence type="ECO:0000256" key="6">
    <source>
        <dbReference type="RuleBase" id="RU361157"/>
    </source>
</evidence>
<feature type="domain" description="ABC transmembrane type-2" evidence="8">
    <location>
        <begin position="1"/>
        <end position="111"/>
    </location>
</feature>
<dbReference type="GO" id="GO:0046677">
    <property type="term" value="P:response to antibiotic"/>
    <property type="evidence" value="ECO:0007669"/>
    <property type="project" value="UniProtKB-KW"/>
</dbReference>
<keyword evidence="2" id="KW-0812">Transmembrane</keyword>
<dbReference type="OrthoDB" id="9255971at2"/>
<evidence type="ECO:0000256" key="2">
    <source>
        <dbReference type="ARBA" id="ARBA00022692"/>
    </source>
</evidence>
<dbReference type="InterPro" id="IPR000412">
    <property type="entry name" value="ABC_2_transport"/>
</dbReference>
<feature type="region of interest" description="Disordered" evidence="7">
    <location>
        <begin position="129"/>
        <end position="175"/>
    </location>
</feature>
<gene>
    <name evidence="9" type="ORF">B7P34_03545</name>
</gene>
<name>A0A9X7PJE7_9ACTN</name>
<evidence type="ECO:0000313" key="9">
    <source>
        <dbReference type="EMBL" id="PSJ30082.1"/>
    </source>
</evidence>
<comment type="caution">
    <text evidence="9">The sequence shown here is derived from an EMBL/GenBank/DDBJ whole genome shotgun (WGS) entry which is preliminary data.</text>
</comment>
<evidence type="ECO:0000259" key="8">
    <source>
        <dbReference type="PROSITE" id="PS51012"/>
    </source>
</evidence>
<accession>A0A9X7PJE7</accession>
<dbReference type="EMBL" id="PXWG01000004">
    <property type="protein sequence ID" value="PSJ30082.1"/>
    <property type="molecule type" value="Genomic_DNA"/>
</dbReference>
<keyword evidence="6" id="KW-0813">Transport</keyword>
<keyword evidence="4" id="KW-0472">Membrane</keyword>